<evidence type="ECO:0000256" key="4">
    <source>
        <dbReference type="ARBA" id="ARBA00023015"/>
    </source>
</evidence>
<keyword evidence="5 8" id="KW-0804">Transcription</keyword>
<dbReference type="Gene3D" id="3.10.20.90">
    <property type="entry name" value="Phosphatidylinositol 3-kinase Catalytic Subunit, Chain A, domain 1"/>
    <property type="match status" value="1"/>
</dbReference>
<dbReference type="SUPFAM" id="SSF54277">
    <property type="entry name" value="CAD &amp; PB1 domains"/>
    <property type="match status" value="1"/>
</dbReference>
<feature type="domain" description="PB1" evidence="9">
    <location>
        <begin position="80"/>
        <end position="168"/>
    </location>
</feature>
<comment type="similarity">
    <text evidence="2 8">Belongs to the Aux/IAA family.</text>
</comment>
<evidence type="ECO:0000256" key="8">
    <source>
        <dbReference type="RuleBase" id="RU004549"/>
    </source>
</evidence>
<evidence type="ECO:0000259" key="9">
    <source>
        <dbReference type="PROSITE" id="PS51745"/>
    </source>
</evidence>
<keyword evidence="6 8" id="KW-0539">Nucleus</keyword>
<gene>
    <name evidence="10" type="ORF">H6P81_010497</name>
</gene>
<evidence type="ECO:0000256" key="1">
    <source>
        <dbReference type="ARBA" id="ARBA00004123"/>
    </source>
</evidence>
<dbReference type="GO" id="GO:0009734">
    <property type="term" value="P:auxin-activated signaling pathway"/>
    <property type="evidence" value="ECO:0007669"/>
    <property type="project" value="UniProtKB-UniRule"/>
</dbReference>
<dbReference type="PROSITE" id="PS51745">
    <property type="entry name" value="PB1"/>
    <property type="match status" value="1"/>
</dbReference>
<dbReference type="InterPro" id="IPR003311">
    <property type="entry name" value="AUX_IAA"/>
</dbReference>
<evidence type="ECO:0000256" key="6">
    <source>
        <dbReference type="ARBA" id="ARBA00023242"/>
    </source>
</evidence>
<dbReference type="InterPro" id="IPR033389">
    <property type="entry name" value="AUX/IAA_dom"/>
</dbReference>
<protein>
    <recommendedName>
        <fullName evidence="8">Auxin-responsive protein</fullName>
    </recommendedName>
</protein>
<dbReference type="InterPro" id="IPR053793">
    <property type="entry name" value="PB1-like"/>
</dbReference>
<dbReference type="Pfam" id="PF02309">
    <property type="entry name" value="AUX_IAA"/>
    <property type="match status" value="1"/>
</dbReference>
<name>A0AAV7ENY5_ARIFI</name>
<proteinExistence type="inferred from homology"/>
<dbReference type="GO" id="GO:0005634">
    <property type="term" value="C:nucleus"/>
    <property type="evidence" value="ECO:0007669"/>
    <property type="project" value="UniProtKB-SubCell"/>
</dbReference>
<evidence type="ECO:0000256" key="5">
    <source>
        <dbReference type="ARBA" id="ARBA00023163"/>
    </source>
</evidence>
<comment type="caution">
    <text evidence="10">The sequence shown here is derived from an EMBL/GenBank/DDBJ whole genome shotgun (WGS) entry which is preliminary data.</text>
</comment>
<evidence type="ECO:0000256" key="7">
    <source>
        <dbReference type="ARBA" id="ARBA00023294"/>
    </source>
</evidence>
<dbReference type="EMBL" id="JAINDJ010000004">
    <property type="protein sequence ID" value="KAG9450532.1"/>
    <property type="molecule type" value="Genomic_DNA"/>
</dbReference>
<dbReference type="PANTHER" id="PTHR31734">
    <property type="entry name" value="AUXIN-RESPONSIVE PROTEIN IAA17"/>
    <property type="match status" value="1"/>
</dbReference>
<keyword evidence="4 8" id="KW-0805">Transcription regulation</keyword>
<comment type="subcellular location">
    <subcellularLocation>
        <location evidence="1 8">Nucleus</location>
    </subcellularLocation>
</comment>
<keyword evidence="7 8" id="KW-0927">Auxin signaling pathway</keyword>
<evidence type="ECO:0000313" key="10">
    <source>
        <dbReference type="EMBL" id="KAG9450532.1"/>
    </source>
</evidence>
<sequence length="175" mass="19701">MDFNRIVSESICQQGKVDDIDLALSLCGSLQREAHPSGNFECGYIMHCTGLNLHSSSVNHTVLSDEDDDGIQGAQSKERWSYVKVNMDGVVVGRKVCLVNHSNYCSLARELEDMFGRYSKPKLQLFGEASAFSLVYEDRNGIWKSVGDSPWKDFVDGARRLRISPKNKSFRFRPS</sequence>
<keyword evidence="3 8" id="KW-0678">Repressor</keyword>
<reference evidence="10 11" key="1">
    <citation type="submission" date="2021-07" db="EMBL/GenBank/DDBJ databases">
        <title>The Aristolochia fimbriata genome: insights into angiosperm evolution, floral development and chemical biosynthesis.</title>
        <authorList>
            <person name="Jiao Y."/>
        </authorList>
    </citation>
    <scope>NUCLEOTIDE SEQUENCE [LARGE SCALE GENOMIC DNA]</scope>
    <source>
        <strain evidence="10">IBCAS-2021</strain>
        <tissue evidence="10">Leaf</tissue>
    </source>
</reference>
<comment type="function">
    <text evidence="8">Aux/IAA proteins are short-lived transcriptional factors that function as repressors of early auxin response genes at low auxin concentrations.</text>
</comment>
<keyword evidence="11" id="KW-1185">Reference proteome</keyword>
<evidence type="ECO:0000256" key="3">
    <source>
        <dbReference type="ARBA" id="ARBA00022491"/>
    </source>
</evidence>
<dbReference type="GO" id="GO:0006355">
    <property type="term" value="P:regulation of DNA-templated transcription"/>
    <property type="evidence" value="ECO:0007669"/>
    <property type="project" value="InterPro"/>
</dbReference>
<evidence type="ECO:0000256" key="2">
    <source>
        <dbReference type="ARBA" id="ARBA00006728"/>
    </source>
</evidence>
<comment type="subunit">
    <text evidence="8">Homodimers and heterodimers.</text>
</comment>
<dbReference type="Proteomes" id="UP000825729">
    <property type="component" value="Unassembled WGS sequence"/>
</dbReference>
<dbReference type="AlphaFoldDB" id="A0AAV7ENY5"/>
<dbReference type="PANTHER" id="PTHR31734:SF114">
    <property type="entry name" value="AUXIN-RESPONSIVE PROTEIN IAA32"/>
    <property type="match status" value="1"/>
</dbReference>
<accession>A0AAV7ENY5</accession>
<organism evidence="10 11">
    <name type="scientific">Aristolochia fimbriata</name>
    <name type="common">White veined hardy Dutchman's pipe vine</name>
    <dbReference type="NCBI Taxonomy" id="158543"/>
    <lineage>
        <taxon>Eukaryota</taxon>
        <taxon>Viridiplantae</taxon>
        <taxon>Streptophyta</taxon>
        <taxon>Embryophyta</taxon>
        <taxon>Tracheophyta</taxon>
        <taxon>Spermatophyta</taxon>
        <taxon>Magnoliopsida</taxon>
        <taxon>Magnoliidae</taxon>
        <taxon>Piperales</taxon>
        <taxon>Aristolochiaceae</taxon>
        <taxon>Aristolochia</taxon>
    </lineage>
</organism>
<evidence type="ECO:0000313" key="11">
    <source>
        <dbReference type="Proteomes" id="UP000825729"/>
    </source>
</evidence>